<dbReference type="Proteomes" id="UP000248329">
    <property type="component" value="Unassembled WGS sequence"/>
</dbReference>
<name>A0AC61KZL6_9EURY</name>
<accession>A0AC61KZL6</accession>
<evidence type="ECO:0000313" key="1">
    <source>
        <dbReference type="EMBL" id="PXF57975.1"/>
    </source>
</evidence>
<protein>
    <submittedName>
        <fullName evidence="1">Uncharacterized protein</fullName>
    </submittedName>
</protein>
<gene>
    <name evidence="1" type="ORF">C4B59_14120</name>
</gene>
<proteinExistence type="predicted"/>
<dbReference type="EMBL" id="PQXF01000044">
    <property type="protein sequence ID" value="PXF57975.1"/>
    <property type="molecule type" value="Genomic_DNA"/>
</dbReference>
<reference evidence="1" key="1">
    <citation type="submission" date="2018-01" db="EMBL/GenBank/DDBJ databases">
        <authorList>
            <person name="Krukenberg V."/>
        </authorList>
    </citation>
    <scope>NUCLEOTIDE SEQUENCE</scope>
    <source>
        <strain evidence="1">E20ANME2</strain>
    </source>
</reference>
<comment type="caution">
    <text evidence="1">The sequence shown here is derived from an EMBL/GenBank/DDBJ whole genome shotgun (WGS) entry which is preliminary data.</text>
</comment>
<organism evidence="1 2">
    <name type="scientific">Candidatus Methanogaster sp</name>
    <dbReference type="NCBI Taxonomy" id="3386292"/>
    <lineage>
        <taxon>Archaea</taxon>
        <taxon>Methanobacteriati</taxon>
        <taxon>Methanobacteriota</taxon>
        <taxon>Stenosarchaea group</taxon>
        <taxon>Methanomicrobia</taxon>
        <taxon>Methanosarcinales</taxon>
        <taxon>ANME-2 cluster</taxon>
        <taxon>Candidatus Methanogasteraceae</taxon>
        <taxon>Candidatus Methanogaster</taxon>
    </lineage>
</organism>
<sequence length="398" mass="42610">MHLTPSEELILNGEQGHVLQKAMEILAALGDIYDADRLIPVKSTQIAGVSYKNIGEAGLEWISGLSGTVKVPSILNPAGLDRMQWRELSIPEEFAAKQEAVIRAYESLGILPWCTCTPYEIRADLAMPGDHLAWSESSAVAYANSVIGARTNREGGPSALAAALIGKTPDYGYHLDRNRLPSIAIRVEGRLSGADYGALGYIAGAIAGSGVPIFSLESVPTNDERKALGAAMAASGAVALHYIEGAPPLPPTLPHPHPQPDRDMRDLDERITIEHAEIEEVYQAHRCDPDLIAIGCPHCSAAELVRLRDLLAGKTVTKEFWIFTSGIMRDRHPGLVAGIESSGAKVICDTCMVVSPFCERFSCIMVSSGKALSYVPQMCGSDAVLGSIEDCVRLAVTP</sequence>
<evidence type="ECO:0000313" key="2">
    <source>
        <dbReference type="Proteomes" id="UP000248329"/>
    </source>
</evidence>